<dbReference type="InterPro" id="IPR027417">
    <property type="entry name" value="P-loop_NTPase"/>
</dbReference>
<dbReference type="GO" id="GO:0006302">
    <property type="term" value="P:double-strand break repair"/>
    <property type="evidence" value="ECO:0007669"/>
    <property type="project" value="TreeGrafter"/>
</dbReference>
<evidence type="ECO:0000313" key="3">
    <source>
        <dbReference type="Proteomes" id="UP000033166"/>
    </source>
</evidence>
<dbReference type="Proteomes" id="UP000033166">
    <property type="component" value="Plasmid III"/>
</dbReference>
<reference evidence="3" key="1">
    <citation type="submission" date="2015-01" db="EMBL/GenBank/DDBJ databases">
        <authorList>
            <person name="Andreevskaya M."/>
        </authorList>
    </citation>
    <scope>NUCLEOTIDE SEQUENCE [LARGE SCALE GENOMIC DNA]</scope>
    <source>
        <strain evidence="3">MKFS47</strain>
        <plasmid evidence="3">III</plasmid>
    </source>
</reference>
<dbReference type="PANTHER" id="PTHR32182:SF22">
    <property type="entry name" value="ATP-DEPENDENT ENDONUCLEASE, OLD FAMILY-RELATED"/>
    <property type="match status" value="1"/>
</dbReference>
<dbReference type="AlphaFoldDB" id="A0A0D6E0G4"/>
<dbReference type="PANTHER" id="PTHR32182">
    <property type="entry name" value="DNA REPLICATION AND REPAIR PROTEIN RECF"/>
    <property type="match status" value="1"/>
</dbReference>
<dbReference type="EMBL" id="LN774771">
    <property type="protein sequence ID" value="CEN29559.1"/>
    <property type="molecule type" value="Genomic_DNA"/>
</dbReference>
<dbReference type="HOGENOM" id="CLU_172486_0_0_9"/>
<organism evidence="2 3">
    <name type="scientific">Pseudolactococcus piscium MKFS47</name>
    <dbReference type="NCBI Taxonomy" id="297352"/>
    <lineage>
        <taxon>Bacteria</taxon>
        <taxon>Bacillati</taxon>
        <taxon>Bacillota</taxon>
        <taxon>Bacilli</taxon>
        <taxon>Lactobacillales</taxon>
        <taxon>Streptococcaceae</taxon>
        <taxon>Pseudolactococcus</taxon>
    </lineage>
</organism>
<dbReference type="Pfam" id="PF13175">
    <property type="entry name" value="AAA_15"/>
    <property type="match status" value="1"/>
</dbReference>
<geneLocation type="plasmid" evidence="2 3">
    <name>III</name>
</geneLocation>
<dbReference type="InterPro" id="IPR041685">
    <property type="entry name" value="AAA_GajA/Old/RecF-like"/>
</dbReference>
<feature type="domain" description="Endonuclease GajA/Old nuclease/RecF-like AAA" evidence="1">
    <location>
        <begin position="1"/>
        <end position="64"/>
    </location>
</feature>
<evidence type="ECO:0000313" key="2">
    <source>
        <dbReference type="EMBL" id="CEN29559.1"/>
    </source>
</evidence>
<proteinExistence type="predicted"/>
<dbReference type="SUPFAM" id="SSF52540">
    <property type="entry name" value="P-loop containing nucleoside triphosphate hydrolases"/>
    <property type="match status" value="1"/>
</dbReference>
<dbReference type="Gene3D" id="3.40.50.300">
    <property type="entry name" value="P-loop containing nucleotide triphosphate hydrolases"/>
    <property type="match status" value="1"/>
</dbReference>
<keyword evidence="2" id="KW-0614">Plasmid</keyword>
<name>A0A0D6E0G4_9LACT</name>
<accession>A0A0D6E0G4</accession>
<evidence type="ECO:0000259" key="1">
    <source>
        <dbReference type="Pfam" id="PF13175"/>
    </source>
</evidence>
<dbReference type="GO" id="GO:0000731">
    <property type="term" value="P:DNA synthesis involved in DNA repair"/>
    <property type="evidence" value="ECO:0007669"/>
    <property type="project" value="TreeGrafter"/>
</dbReference>
<sequence>MEFKSLQIKNFRSFEDISLNLSNKNIFFGLNDVGKTNLLTALRFVFDRDTRRNDFIDSDYFEKKTDTPIEILVTVDISDNGSVAKF</sequence>
<protein>
    <recommendedName>
        <fullName evidence="1">Endonuclease GajA/Old nuclease/RecF-like AAA domain-containing protein</fullName>
    </recommendedName>
</protein>
<dbReference type="KEGG" id="lpk:LACPI_2359"/>
<gene>
    <name evidence="2" type="ORF">LACPI_2359</name>
</gene>
<dbReference type="RefSeq" id="WP_047916752.1">
    <property type="nucleotide sequence ID" value="NZ_LN774771.1"/>
</dbReference>